<dbReference type="AlphaFoldDB" id="A0A6N2SAV5"/>
<organism evidence="1">
    <name type="scientific">Blautia hansenii</name>
    <name type="common">Ruminococcus hansenii</name>
    <dbReference type="NCBI Taxonomy" id="1322"/>
    <lineage>
        <taxon>Bacteria</taxon>
        <taxon>Bacillati</taxon>
        <taxon>Bacillota</taxon>
        <taxon>Clostridia</taxon>
        <taxon>Lachnospirales</taxon>
        <taxon>Lachnospiraceae</taxon>
        <taxon>Blautia</taxon>
    </lineage>
</organism>
<sequence length="301" mass="36290">MKLDICEIKKMLKTMCEVTVYSERNQIYLKKHFREQLGSNIEISINRKNKKEMIIKETGEGRCKTNYYSKEIVEELSNAVNKTGNLQFVFLYDLKEEIWRGVLIPNFEESYLWNELKNQAQESNEYEQFYEEKKLIVTIMKRRYWSIIEYEEVEFLYSVACRITQMVYPHENKDGWNYLIACLLGLMRETLSTQRKIKKVESQLSLNTFVSRNTRCEYQEFLGSTDAVDENIVVEEFKSQLTLFEKLILNWKTRNIDLENNISIGYYFKERLLQSLENMKEKAYRYFGKDYVRSFFETRMV</sequence>
<accession>A0A6N2SAV5</accession>
<gene>
    <name evidence="1" type="ORF">BHLFYP23_02002</name>
</gene>
<protein>
    <submittedName>
        <fullName evidence="1">Uncharacterized protein</fullName>
    </submittedName>
</protein>
<evidence type="ECO:0000313" key="1">
    <source>
        <dbReference type="EMBL" id="VYS90109.1"/>
    </source>
</evidence>
<name>A0A6N2SAV5_BLAHA</name>
<proteinExistence type="predicted"/>
<dbReference type="RefSeq" id="WP_156342090.1">
    <property type="nucleotide sequence ID" value="NZ_CACRSY010000008.1"/>
</dbReference>
<dbReference type="EMBL" id="CACRSY010000008">
    <property type="protein sequence ID" value="VYS90109.1"/>
    <property type="molecule type" value="Genomic_DNA"/>
</dbReference>
<reference evidence="1" key="1">
    <citation type="submission" date="2019-11" db="EMBL/GenBank/DDBJ databases">
        <authorList>
            <person name="Feng L."/>
        </authorList>
    </citation>
    <scope>NUCLEOTIDE SEQUENCE</scope>
    <source>
        <strain evidence="1">BhanseniiLFYP23</strain>
    </source>
</reference>